<dbReference type="EMBL" id="JACTAM010000014">
    <property type="protein sequence ID" value="KAI2656654.1"/>
    <property type="molecule type" value="Genomic_DNA"/>
</dbReference>
<gene>
    <name evidence="1" type="ORF">H4Q32_020631</name>
</gene>
<name>A0ABQ8M1X2_LABRO</name>
<keyword evidence="2" id="KW-1185">Reference proteome</keyword>
<evidence type="ECO:0000313" key="1">
    <source>
        <dbReference type="EMBL" id="KAI2656654.1"/>
    </source>
</evidence>
<organism evidence="1 2">
    <name type="scientific">Labeo rohita</name>
    <name type="common">Indian major carp</name>
    <name type="synonym">Cyprinus rohita</name>
    <dbReference type="NCBI Taxonomy" id="84645"/>
    <lineage>
        <taxon>Eukaryota</taxon>
        <taxon>Metazoa</taxon>
        <taxon>Chordata</taxon>
        <taxon>Craniata</taxon>
        <taxon>Vertebrata</taxon>
        <taxon>Euteleostomi</taxon>
        <taxon>Actinopterygii</taxon>
        <taxon>Neopterygii</taxon>
        <taxon>Teleostei</taxon>
        <taxon>Ostariophysi</taxon>
        <taxon>Cypriniformes</taxon>
        <taxon>Cyprinidae</taxon>
        <taxon>Labeoninae</taxon>
        <taxon>Labeonini</taxon>
        <taxon>Labeo</taxon>
    </lineage>
</organism>
<dbReference type="PANTHER" id="PTHR35617:SF3">
    <property type="entry name" value="CORE-BINDING (CB) DOMAIN-CONTAINING PROTEIN"/>
    <property type="match status" value="1"/>
</dbReference>
<reference evidence="1 2" key="1">
    <citation type="submission" date="2022-01" db="EMBL/GenBank/DDBJ databases">
        <title>A high-quality chromosome-level genome assembly of rohu carp, Labeo rohita.</title>
        <authorList>
            <person name="Arick M.A. II"/>
            <person name="Hsu C.-Y."/>
            <person name="Magbanua Z."/>
            <person name="Pechanova O."/>
            <person name="Grover C."/>
            <person name="Miller E."/>
            <person name="Thrash A."/>
            <person name="Ezzel L."/>
            <person name="Alam S."/>
            <person name="Benzie J."/>
            <person name="Hamilton M."/>
            <person name="Karsi A."/>
            <person name="Lawrence M.L."/>
            <person name="Peterson D.G."/>
        </authorList>
    </citation>
    <scope>NUCLEOTIDE SEQUENCE [LARGE SCALE GENOMIC DNA]</scope>
    <source>
        <strain evidence="2">BAU-BD-2019</strain>
        <tissue evidence="1">Blood</tissue>
    </source>
</reference>
<evidence type="ECO:0000313" key="2">
    <source>
        <dbReference type="Proteomes" id="UP000830375"/>
    </source>
</evidence>
<comment type="caution">
    <text evidence="1">The sequence shown here is derived from an EMBL/GenBank/DDBJ whole genome shotgun (WGS) entry which is preliminary data.</text>
</comment>
<dbReference type="Proteomes" id="UP000830375">
    <property type="component" value="Unassembled WGS sequence"/>
</dbReference>
<sequence length="168" mass="17797">MLGRRLSPSTLKAYVAAIAPHHDAVIVRFLRGGGRLNPPRSHLIPSWDLSVVLAGLQGAPKVSQDFTSGPAHLNQEGGGPVPTTPFRDQAMNLQVLPSEEADPALALLCPDSRKSPVLAVSKQRMAHWLVDAITLAYQVQGEACPLGVRAHSTRSVASSWALTCGTAP</sequence>
<proteinExistence type="predicted"/>
<protein>
    <submittedName>
        <fullName evidence="1">Iron uptake protein A1</fullName>
    </submittedName>
</protein>
<dbReference type="PANTHER" id="PTHR35617">
    <property type="entry name" value="PHAGE_INTEGRASE DOMAIN-CONTAINING PROTEIN"/>
    <property type="match status" value="1"/>
</dbReference>
<accession>A0ABQ8M1X2</accession>